<dbReference type="InterPro" id="IPR056181">
    <property type="entry name" value="SH3BP4_C"/>
</dbReference>
<evidence type="ECO:0000313" key="8">
    <source>
        <dbReference type="Proteomes" id="UP000034805"/>
    </source>
</evidence>
<protein>
    <submittedName>
        <fullName evidence="7">Metastasis-associated in colon cancer protein 1-like</fullName>
    </submittedName>
</protein>
<accession>A0A0P7U4H6</accession>
<feature type="domain" description="SH3" evidence="5">
    <location>
        <begin position="556"/>
        <end position="626"/>
    </location>
</feature>
<dbReference type="GO" id="GO:0005737">
    <property type="term" value="C:cytoplasm"/>
    <property type="evidence" value="ECO:0007669"/>
    <property type="project" value="TreeGrafter"/>
</dbReference>
<dbReference type="InterPro" id="IPR056183">
    <property type="entry name" value="DEATH_SH3BP4"/>
</dbReference>
<evidence type="ECO:0000256" key="4">
    <source>
        <dbReference type="PROSITE-ProRule" id="PRU00192"/>
    </source>
</evidence>
<proteinExistence type="predicted"/>
<dbReference type="Proteomes" id="UP000034805">
    <property type="component" value="Unassembled WGS sequence"/>
</dbReference>
<reference evidence="7 8" key="1">
    <citation type="submission" date="2015-08" db="EMBL/GenBank/DDBJ databases">
        <title>The genome of the Asian arowana (Scleropages formosus).</title>
        <authorList>
            <person name="Tan M.H."/>
            <person name="Gan H.M."/>
            <person name="Croft L.J."/>
            <person name="Austin C.M."/>
        </authorList>
    </citation>
    <scope>NUCLEOTIDE SEQUENCE [LARGE SCALE GENOMIC DNA]</scope>
    <source>
        <strain evidence="7">Aro1</strain>
    </source>
</reference>
<organism evidence="7 8">
    <name type="scientific">Scleropages formosus</name>
    <name type="common">Asian bonytongue</name>
    <name type="synonym">Osteoglossum formosum</name>
    <dbReference type="NCBI Taxonomy" id="113540"/>
    <lineage>
        <taxon>Eukaryota</taxon>
        <taxon>Metazoa</taxon>
        <taxon>Chordata</taxon>
        <taxon>Craniata</taxon>
        <taxon>Vertebrata</taxon>
        <taxon>Euteleostomi</taxon>
        <taxon>Actinopterygii</taxon>
        <taxon>Neopterygii</taxon>
        <taxon>Teleostei</taxon>
        <taxon>Osteoglossocephala</taxon>
        <taxon>Osteoglossomorpha</taxon>
        <taxon>Osteoglossiformes</taxon>
        <taxon>Osteoglossidae</taxon>
        <taxon>Scleropages</taxon>
    </lineage>
</organism>
<dbReference type="InterPro" id="IPR001452">
    <property type="entry name" value="SH3_domain"/>
</dbReference>
<evidence type="ECO:0000256" key="1">
    <source>
        <dbReference type="ARBA" id="ARBA00004123"/>
    </source>
</evidence>
<dbReference type="Pfam" id="PF23640">
    <property type="entry name" value="UPA_SH3BP4"/>
    <property type="match status" value="1"/>
</dbReference>
<dbReference type="Pfam" id="PF23637">
    <property type="entry name" value="SH3BP4_C"/>
    <property type="match status" value="1"/>
</dbReference>
<dbReference type="Gene3D" id="2.60.220.30">
    <property type="match status" value="1"/>
</dbReference>
<dbReference type="InterPro" id="IPR000906">
    <property type="entry name" value="ZU5_dom"/>
</dbReference>
<evidence type="ECO:0000313" key="7">
    <source>
        <dbReference type="EMBL" id="KPP69026.1"/>
    </source>
</evidence>
<keyword evidence="3" id="KW-0539">Nucleus</keyword>
<sequence length="859" mass="96170">MVSVLKMAAIRARSLRCTGSLGRSKSEGTLIDLEDDRALRASNVNGLNAAPQVSEHSDWPILQPEVQHIPLQATNPFWNGLSESNPFLDDIIHNDTDNQSAAVNSTMLKDDLFATFDDGDEDALSICSDEINLNLLLTSRQRSAKHSGRWSSASDLLDVLDTKESQKQKENQLNSWNQLLNPDLEWLKNDMEAYKMAWLSHRQLTRSCLDLGLMSQSPGWAQTQATDTQIVCRFDYDGGSVQLPDSDISAHIPEGHIEPGEVQEIALKAIFEPPQGLNDDLSTIVTPLLEVSLSNIGAKGGISLEMKVAGEIKSDPLSQVMAEFVCLVGYQREGPFQKIKSFYVYKNTLQVKLPDLKPQMYFTAAVQAPIIKPPATCVWDYAERHLTVGVYGPKHIHPSFKVVCVVFGYNQIPPKLPFHDKKLSNNRPPLLLQLWGKHQFNPKGLKALQIIPSPLDLKFQIKPMDQITQVTQEDLKLGRVVYLPFAVSKSTSGEMVPFRLNVHVKDSVGLPLAEFHLLSPDPSPRKSEKYREIMQPPVILEEASVQLPVFQNRPVTVVQYGVALKSVIRQPRVEYLLEYFKGETMAILCQETVKSAGQSKVKEWYIGFLRGRVGLVHCKNVKIITKDQVIDFSGAEVTTQVLLENIAMPFQKLTYMYSAVQLLVMECAPSWRALGVALGYSNQMLDEMVQGRGDETKVDRLACLLERLKEDCHEETTRKRFLHELATGLLKIGCHGLVVHLAQNTVILSAAVQLGVQWRELARQLARLSSAHIAGYEAPHRGKSGQVSSQAMWKPAYDFLHTWSLRYGDCYRDAIQDLHLALDGMRSRITRQWRQITGALVVAHCADILHASAFPESHP</sequence>
<feature type="domain" description="ZU5" evidence="6">
    <location>
        <begin position="228"/>
        <end position="365"/>
    </location>
</feature>
<dbReference type="PANTHER" id="PTHR15603">
    <property type="entry name" value="SH3 DOMAIN-CONTAINING PROTEIN"/>
    <property type="match status" value="1"/>
</dbReference>
<dbReference type="STRING" id="113540.ENSSFOP00015019844"/>
<name>A0A0P7U4H6_SCLFO</name>
<comment type="subcellular location">
    <subcellularLocation>
        <location evidence="1">Nucleus</location>
    </subcellularLocation>
</comment>
<evidence type="ECO:0000256" key="3">
    <source>
        <dbReference type="ARBA" id="ARBA00023242"/>
    </source>
</evidence>
<dbReference type="Pfam" id="PF24094">
    <property type="entry name" value="DEATH_SH3BP4"/>
    <property type="match status" value="1"/>
</dbReference>
<gene>
    <name evidence="7" type="ORF">Z043_112247</name>
</gene>
<dbReference type="PROSITE" id="PS50002">
    <property type="entry name" value="SH3"/>
    <property type="match status" value="1"/>
</dbReference>
<dbReference type="CDD" id="cd01670">
    <property type="entry name" value="Death"/>
    <property type="match status" value="1"/>
</dbReference>
<comment type="caution">
    <text evidence="7">The sequence shown here is derived from an EMBL/GenBank/DDBJ whole genome shotgun (WGS) entry which is preliminary data.</text>
</comment>
<dbReference type="PROSITE" id="PS51145">
    <property type="entry name" value="ZU5"/>
    <property type="match status" value="1"/>
</dbReference>
<evidence type="ECO:0000259" key="5">
    <source>
        <dbReference type="PROSITE" id="PS50002"/>
    </source>
</evidence>
<dbReference type="PANTHER" id="PTHR15603:SF1">
    <property type="entry name" value="METASTASIS-ASSOCIATED IN COLON CANCER PROTEIN 1"/>
    <property type="match status" value="1"/>
</dbReference>
<dbReference type="InterPro" id="IPR056182">
    <property type="entry name" value="UPA_SH3BP4"/>
</dbReference>
<dbReference type="EMBL" id="JARO02004158">
    <property type="protein sequence ID" value="KPP69026.1"/>
    <property type="molecule type" value="Genomic_DNA"/>
</dbReference>
<keyword evidence="2 4" id="KW-0728">SH3 domain</keyword>
<dbReference type="GO" id="GO:0005634">
    <property type="term" value="C:nucleus"/>
    <property type="evidence" value="ECO:0007669"/>
    <property type="project" value="UniProtKB-SubCell"/>
</dbReference>
<dbReference type="AlphaFoldDB" id="A0A0P7U4H6"/>
<evidence type="ECO:0000256" key="2">
    <source>
        <dbReference type="ARBA" id="ARBA00022443"/>
    </source>
</evidence>
<evidence type="ECO:0000259" key="6">
    <source>
        <dbReference type="PROSITE" id="PS51145"/>
    </source>
</evidence>